<protein>
    <submittedName>
        <fullName evidence="2">Metal-dependent hydrolase</fullName>
    </submittedName>
</protein>
<sequence>MMGTSHAATGLLTGGVTGLLVTSDPAHGLVCGAVGAGAALLPDLDTPGSAVGRSLGAVTERTAMGVEALSRTVYRATSTPTEKRRPQDGGHRFLTHTLPGCAAFGALAALVALVPWGAALVVLAMSALGLATVLGSWTFVATVRRRKRVAVVIAFVLAAATLLFAGGSGPVYWLVGVVVFVGALTHVLGDWLTPSGVPLAWPLAVRGKRWWMFHAPLTFHTGRSRVETGIAWASTAGLPVVLALAVTA</sequence>
<dbReference type="GO" id="GO:0016787">
    <property type="term" value="F:hydrolase activity"/>
    <property type="evidence" value="ECO:0007669"/>
    <property type="project" value="UniProtKB-KW"/>
</dbReference>
<keyword evidence="1" id="KW-0812">Transmembrane</keyword>
<keyword evidence="1" id="KW-0472">Membrane</keyword>
<dbReference type="EMBL" id="JADBGI010000010">
    <property type="protein sequence ID" value="MBE2999694.1"/>
    <property type="molecule type" value="Genomic_DNA"/>
</dbReference>
<name>A0ABR9P781_9ACTN</name>
<reference evidence="2 3" key="1">
    <citation type="submission" date="2020-09" db="EMBL/GenBank/DDBJ databases">
        <title>Diversity and distribution of actinomycetes associated with coral in the coast of Hainan.</title>
        <authorList>
            <person name="Li F."/>
        </authorList>
    </citation>
    <scope>NUCLEOTIDE SEQUENCE [LARGE SCALE GENOMIC DNA]</scope>
    <source>
        <strain evidence="2 3">HNM0947</strain>
    </source>
</reference>
<feature type="transmembrane region" description="Helical" evidence="1">
    <location>
        <begin position="120"/>
        <end position="142"/>
    </location>
</feature>
<dbReference type="InterPro" id="IPR007404">
    <property type="entry name" value="YdjM-like"/>
</dbReference>
<evidence type="ECO:0000313" key="3">
    <source>
        <dbReference type="Proteomes" id="UP000806528"/>
    </source>
</evidence>
<dbReference type="Proteomes" id="UP000806528">
    <property type="component" value="Unassembled WGS sequence"/>
</dbReference>
<organism evidence="2 3">
    <name type="scientific">Nocardiopsis coralli</name>
    <dbReference type="NCBI Taxonomy" id="2772213"/>
    <lineage>
        <taxon>Bacteria</taxon>
        <taxon>Bacillati</taxon>
        <taxon>Actinomycetota</taxon>
        <taxon>Actinomycetes</taxon>
        <taxon>Streptosporangiales</taxon>
        <taxon>Nocardiopsidaceae</taxon>
        <taxon>Nocardiopsis</taxon>
    </lineage>
</organism>
<keyword evidence="3" id="KW-1185">Reference proteome</keyword>
<feature type="transmembrane region" description="Helical" evidence="1">
    <location>
        <begin position="93"/>
        <end position="114"/>
    </location>
</feature>
<dbReference type="Pfam" id="PF04307">
    <property type="entry name" value="YdjM"/>
    <property type="match status" value="1"/>
</dbReference>
<evidence type="ECO:0000256" key="1">
    <source>
        <dbReference type="SAM" id="Phobius"/>
    </source>
</evidence>
<keyword evidence="2" id="KW-0378">Hydrolase</keyword>
<keyword evidence="1" id="KW-1133">Transmembrane helix</keyword>
<accession>A0ABR9P781</accession>
<comment type="caution">
    <text evidence="2">The sequence shown here is derived from an EMBL/GenBank/DDBJ whole genome shotgun (WGS) entry which is preliminary data.</text>
</comment>
<proteinExistence type="predicted"/>
<gene>
    <name evidence="2" type="ORF">IDM40_13385</name>
</gene>
<evidence type="ECO:0000313" key="2">
    <source>
        <dbReference type="EMBL" id="MBE2999694.1"/>
    </source>
</evidence>
<feature type="transmembrane region" description="Helical" evidence="1">
    <location>
        <begin position="149"/>
        <end position="165"/>
    </location>
</feature>